<dbReference type="CDD" id="cd02226">
    <property type="entry name" value="cupin_YdbB-like"/>
    <property type="match status" value="1"/>
</dbReference>
<dbReference type="InterPro" id="IPR052044">
    <property type="entry name" value="PKS_Associated_Protein"/>
</dbReference>
<feature type="domain" description="Cupin type-2" evidence="1">
    <location>
        <begin position="44"/>
        <end position="92"/>
    </location>
</feature>
<accession>C2Y088</accession>
<name>C2Y088_BACMY</name>
<gene>
    <name evidence="2" type="ORF">bcere0026_43740</name>
</gene>
<comment type="caution">
    <text evidence="2">The sequence shown here is derived from an EMBL/GenBank/DDBJ whole genome shotgun (WGS) entry which is preliminary data.</text>
</comment>
<reference evidence="2" key="1">
    <citation type="journal article" date="2012" name="Genome Res.">
        <title>Genomic characterization of the Bacillus cereus sensu lato species: Backdrop to the evolution of Bacillus anthracis.</title>
        <authorList>
            <person name="Zwick M.E."/>
            <person name="Joseph S.J."/>
            <person name="Didelot X."/>
            <person name="Chen P.E."/>
            <person name="Bishop-Lilly K.A."/>
            <person name="Stewart A.C."/>
            <person name="Willner K."/>
            <person name="Nolan N."/>
            <person name="Lentz S."/>
            <person name="Thomason M.K."/>
            <person name="Sozhamannan S."/>
            <person name="Mateczun A.J."/>
            <person name="Du L."/>
            <person name="Read T.D."/>
        </authorList>
    </citation>
    <scope>NUCLEOTIDE SEQUENCE [LARGE SCALE GENOMIC DNA]</scope>
    <source>
        <strain evidence="2">AH603</strain>
    </source>
</reference>
<dbReference type="SUPFAM" id="SSF51182">
    <property type="entry name" value="RmlC-like cupins"/>
    <property type="match status" value="1"/>
</dbReference>
<dbReference type="InterPro" id="IPR011051">
    <property type="entry name" value="RmlC_Cupin_sf"/>
</dbReference>
<dbReference type="InterPro" id="IPR013096">
    <property type="entry name" value="Cupin_2"/>
</dbReference>
<dbReference type="EMBL" id="ACMP01000117">
    <property type="protein sequence ID" value="EEL68713.1"/>
    <property type="molecule type" value="Genomic_DNA"/>
</dbReference>
<evidence type="ECO:0000313" key="2">
    <source>
        <dbReference type="EMBL" id="EEL68713.1"/>
    </source>
</evidence>
<proteinExistence type="predicted"/>
<dbReference type="PANTHER" id="PTHR36114">
    <property type="entry name" value="16.7 KDA PROTEIN IN WHIE LOCUS"/>
    <property type="match status" value="1"/>
</dbReference>
<dbReference type="Gene3D" id="2.60.120.10">
    <property type="entry name" value="Jelly Rolls"/>
    <property type="match status" value="1"/>
</dbReference>
<protein>
    <recommendedName>
        <fullName evidence="1">Cupin type-2 domain-containing protein</fullName>
    </recommendedName>
</protein>
<dbReference type="Pfam" id="PF07883">
    <property type="entry name" value="Cupin_2"/>
    <property type="match status" value="1"/>
</dbReference>
<sequence>MGRKMETVNLIELTKDIQDQHKNFVVSNVNSHCLRIAVFTGEYDWHYHSNSDELIIVLEGELLIDFQDGETAVLKPNDSILIPACTIHRTRALRRTVNLCFENIEADTIKVEQL</sequence>
<organism evidence="2">
    <name type="scientific">Bacillus mycoides</name>
    <dbReference type="NCBI Taxonomy" id="1405"/>
    <lineage>
        <taxon>Bacteria</taxon>
        <taxon>Bacillati</taxon>
        <taxon>Bacillota</taxon>
        <taxon>Bacilli</taxon>
        <taxon>Bacillales</taxon>
        <taxon>Bacillaceae</taxon>
        <taxon>Bacillus</taxon>
        <taxon>Bacillus cereus group</taxon>
    </lineage>
</organism>
<dbReference type="InterPro" id="IPR014710">
    <property type="entry name" value="RmlC-like_jellyroll"/>
</dbReference>
<dbReference type="Proteomes" id="UP000001753">
    <property type="component" value="Chromosome"/>
</dbReference>
<dbReference type="HOGENOM" id="CLU_131430_0_1_9"/>
<dbReference type="PANTHER" id="PTHR36114:SF1">
    <property type="entry name" value="16.7 KDA PROTEIN IN WHIE LOCUS"/>
    <property type="match status" value="1"/>
</dbReference>
<evidence type="ECO:0000259" key="1">
    <source>
        <dbReference type="Pfam" id="PF07883"/>
    </source>
</evidence>
<dbReference type="AlphaFoldDB" id="C2Y088"/>